<dbReference type="AlphaFoldDB" id="A0A9E2L5Q4"/>
<organism evidence="1 2">
    <name type="scientific">Candidatus Paraprevotella stercoravium</name>
    <dbReference type="NCBI Taxonomy" id="2838725"/>
    <lineage>
        <taxon>Bacteria</taxon>
        <taxon>Pseudomonadati</taxon>
        <taxon>Bacteroidota</taxon>
        <taxon>Bacteroidia</taxon>
        <taxon>Bacteroidales</taxon>
        <taxon>Prevotellaceae</taxon>
        <taxon>Paraprevotella</taxon>
    </lineage>
</organism>
<sequence>MRKTTFLISCMLALTTWGQSPVQVQTGNGNYDLDAAYSITFENGGKAAVIKSEGQDDLHVSLDDLKQIYFNASIADSLKSKIMQLDNCKIMQTLLYGNSSQIPSAFFQSYLNNPATNLIFIPTDEAFKKIPVQVKNSLNFSANHNVLSIEDGLGNADFPFRGKIYKYDLMFDMIGRVVQIVPENNCISWLRQVVLNQMMNYSYPEYQTAGGCRVKSVGDAYQSPYQITAEELGYDLISKIQVQDVLFDIMTPYGNKKCVVTNSLAAEFQITTFNALAELSPKFLQLMDVPVQLMVDFGFISDASEYTQVSFFKDFDDNKVAKFLWNSAHVDYTIFAPNDAAVNQAMQDNKLLSWEEIQSLAQSGAGEEQVRTEIVRLMNFIKGHIVYRDVFSVLEGNASATLQSNCMSPEGRPQAVEVKKLDNGALIINGKSVGLSAFRYVHDAWINGEYDFYGNERISSGLVLQIDQAIVNE</sequence>
<protein>
    <recommendedName>
        <fullName evidence="3">FAS1 domain-containing protein</fullName>
    </recommendedName>
</protein>
<reference evidence="1" key="2">
    <citation type="submission" date="2021-04" db="EMBL/GenBank/DDBJ databases">
        <authorList>
            <person name="Gilroy R."/>
        </authorList>
    </citation>
    <scope>NUCLEOTIDE SEQUENCE</scope>
    <source>
        <strain evidence="1">G3-2149</strain>
    </source>
</reference>
<reference evidence="1" key="1">
    <citation type="journal article" date="2021" name="PeerJ">
        <title>Extensive microbial diversity within the chicken gut microbiome revealed by metagenomics and culture.</title>
        <authorList>
            <person name="Gilroy R."/>
            <person name="Ravi A."/>
            <person name="Getino M."/>
            <person name="Pursley I."/>
            <person name="Horton D.L."/>
            <person name="Alikhan N.F."/>
            <person name="Baker D."/>
            <person name="Gharbi K."/>
            <person name="Hall N."/>
            <person name="Watson M."/>
            <person name="Adriaenssens E.M."/>
            <person name="Foster-Nyarko E."/>
            <person name="Jarju S."/>
            <person name="Secka A."/>
            <person name="Antonio M."/>
            <person name="Oren A."/>
            <person name="Chaudhuri R.R."/>
            <person name="La Ragione R."/>
            <person name="Hildebrand F."/>
            <person name="Pallen M.J."/>
        </authorList>
    </citation>
    <scope>NUCLEOTIDE SEQUENCE</scope>
    <source>
        <strain evidence="1">G3-2149</strain>
    </source>
</reference>
<dbReference type="EMBL" id="JAHLFU010000130">
    <property type="protein sequence ID" value="MBU3853390.1"/>
    <property type="molecule type" value="Genomic_DNA"/>
</dbReference>
<evidence type="ECO:0000313" key="2">
    <source>
        <dbReference type="Proteomes" id="UP000823865"/>
    </source>
</evidence>
<evidence type="ECO:0000313" key="1">
    <source>
        <dbReference type="EMBL" id="MBU3853390.1"/>
    </source>
</evidence>
<comment type="caution">
    <text evidence="1">The sequence shown here is derived from an EMBL/GenBank/DDBJ whole genome shotgun (WGS) entry which is preliminary data.</text>
</comment>
<proteinExistence type="predicted"/>
<name>A0A9E2L5Q4_9BACT</name>
<accession>A0A9E2L5Q4</accession>
<gene>
    <name evidence="1" type="ORF">H9789_06150</name>
</gene>
<evidence type="ECO:0008006" key="3">
    <source>
        <dbReference type="Google" id="ProtNLM"/>
    </source>
</evidence>
<dbReference type="Proteomes" id="UP000823865">
    <property type="component" value="Unassembled WGS sequence"/>
</dbReference>